<dbReference type="InterPro" id="IPR050166">
    <property type="entry name" value="ABC_transporter_ATP-bind"/>
</dbReference>
<dbReference type="OrthoDB" id="8016555at2"/>
<comment type="similarity">
    <text evidence="1">Belongs to the ABC transporter superfamily.</text>
</comment>
<evidence type="ECO:0000313" key="7">
    <source>
        <dbReference type="Proteomes" id="UP000325797"/>
    </source>
</evidence>
<dbReference type="InterPro" id="IPR017871">
    <property type="entry name" value="ABC_transporter-like_CS"/>
</dbReference>
<dbReference type="CDD" id="cd03293">
    <property type="entry name" value="ABC_NrtD_SsuB_transporters"/>
    <property type="match status" value="1"/>
</dbReference>
<keyword evidence="3" id="KW-0547">Nucleotide-binding</keyword>
<dbReference type="GO" id="GO:0016887">
    <property type="term" value="F:ATP hydrolysis activity"/>
    <property type="evidence" value="ECO:0007669"/>
    <property type="project" value="InterPro"/>
</dbReference>
<evidence type="ECO:0000256" key="3">
    <source>
        <dbReference type="ARBA" id="ARBA00022741"/>
    </source>
</evidence>
<organism evidence="6 7">
    <name type="scientific">Hypericibacter adhaerens</name>
    <dbReference type="NCBI Taxonomy" id="2602016"/>
    <lineage>
        <taxon>Bacteria</taxon>
        <taxon>Pseudomonadati</taxon>
        <taxon>Pseudomonadota</taxon>
        <taxon>Alphaproteobacteria</taxon>
        <taxon>Rhodospirillales</taxon>
        <taxon>Dongiaceae</taxon>
        <taxon>Hypericibacter</taxon>
    </lineage>
</organism>
<accession>A0A5J6N846</accession>
<dbReference type="RefSeq" id="WP_151118775.1">
    <property type="nucleotide sequence ID" value="NZ_CP042582.1"/>
</dbReference>
<gene>
    <name evidence="6" type="ORF">FRZ61_33240</name>
</gene>
<dbReference type="InterPro" id="IPR003439">
    <property type="entry name" value="ABC_transporter-like_ATP-bd"/>
</dbReference>
<dbReference type="AlphaFoldDB" id="A0A5J6N846"/>
<dbReference type="Gene3D" id="3.40.50.300">
    <property type="entry name" value="P-loop containing nucleotide triphosphate hydrolases"/>
    <property type="match status" value="1"/>
</dbReference>
<dbReference type="InterPro" id="IPR027417">
    <property type="entry name" value="P-loop_NTPase"/>
</dbReference>
<sequence>MHGISMVYGGPSGGAVTALENFGLDIPENQFVSLIGPSGCGKSTALSIMAGLLQPTAGTVLINGHPPLAARRAHEIGMVFQQPVLLPWRTVEANCALLLTVSGQWNADSRRRIAETLALVGLSEFARRYPHELSGGMRQRASIARALCLDPVLMMMDEPFAALDEFSRHAMNVELLNIWSQRRKTIVFITHSVAEAVFLSDRVIAMSPRPGRIVADVAIELGRPRDPEIRYASEFGDYVTHLQRLLEPGFVRGGRPA</sequence>
<dbReference type="EMBL" id="CP042582">
    <property type="protein sequence ID" value="QEX23386.1"/>
    <property type="molecule type" value="Genomic_DNA"/>
</dbReference>
<dbReference type="GO" id="GO:0005524">
    <property type="term" value="F:ATP binding"/>
    <property type="evidence" value="ECO:0007669"/>
    <property type="project" value="UniProtKB-KW"/>
</dbReference>
<dbReference type="PROSITE" id="PS00211">
    <property type="entry name" value="ABC_TRANSPORTER_1"/>
    <property type="match status" value="1"/>
</dbReference>
<dbReference type="SUPFAM" id="SSF52540">
    <property type="entry name" value="P-loop containing nucleoside triphosphate hydrolases"/>
    <property type="match status" value="1"/>
</dbReference>
<proteinExistence type="inferred from homology"/>
<dbReference type="KEGG" id="hadh:FRZ61_33240"/>
<evidence type="ECO:0000256" key="2">
    <source>
        <dbReference type="ARBA" id="ARBA00022448"/>
    </source>
</evidence>
<evidence type="ECO:0000313" key="6">
    <source>
        <dbReference type="EMBL" id="QEX23386.1"/>
    </source>
</evidence>
<keyword evidence="2" id="KW-0813">Transport</keyword>
<dbReference type="InterPro" id="IPR003593">
    <property type="entry name" value="AAA+_ATPase"/>
</dbReference>
<keyword evidence="4 6" id="KW-0067">ATP-binding</keyword>
<dbReference type="PANTHER" id="PTHR42788">
    <property type="entry name" value="TAURINE IMPORT ATP-BINDING PROTEIN-RELATED"/>
    <property type="match status" value="1"/>
</dbReference>
<feature type="domain" description="ABC transporter" evidence="5">
    <location>
        <begin position="1"/>
        <end position="233"/>
    </location>
</feature>
<evidence type="ECO:0000256" key="1">
    <source>
        <dbReference type="ARBA" id="ARBA00005417"/>
    </source>
</evidence>
<evidence type="ECO:0000256" key="4">
    <source>
        <dbReference type="ARBA" id="ARBA00022840"/>
    </source>
</evidence>
<evidence type="ECO:0000259" key="5">
    <source>
        <dbReference type="PROSITE" id="PS50893"/>
    </source>
</evidence>
<keyword evidence="7" id="KW-1185">Reference proteome</keyword>
<dbReference type="SMART" id="SM00382">
    <property type="entry name" value="AAA"/>
    <property type="match status" value="1"/>
</dbReference>
<reference evidence="6 7" key="1">
    <citation type="submission" date="2019-08" db="EMBL/GenBank/DDBJ databases">
        <title>Hyperibacter terrae gen. nov., sp. nov. and Hyperibacter viscosus sp. nov., two new members in the family Rhodospirillaceae isolated from the rhizosphere of Hypericum perforatum.</title>
        <authorList>
            <person name="Noviana Z."/>
        </authorList>
    </citation>
    <scope>NUCLEOTIDE SEQUENCE [LARGE SCALE GENOMIC DNA]</scope>
    <source>
        <strain evidence="6 7">R5959</strain>
    </source>
</reference>
<dbReference type="Pfam" id="PF00005">
    <property type="entry name" value="ABC_tran"/>
    <property type="match status" value="1"/>
</dbReference>
<dbReference type="PROSITE" id="PS50893">
    <property type="entry name" value="ABC_TRANSPORTER_2"/>
    <property type="match status" value="1"/>
</dbReference>
<dbReference type="PANTHER" id="PTHR42788:SF19">
    <property type="entry name" value="ALIPHATIC SULFONATES IMPORT ATP-BINDING PROTEIN SSUB 2"/>
    <property type="match status" value="1"/>
</dbReference>
<name>A0A5J6N846_9PROT</name>
<dbReference type="Proteomes" id="UP000325797">
    <property type="component" value="Chromosome"/>
</dbReference>
<protein>
    <submittedName>
        <fullName evidence="6">Nitrate/sulfonate/bicarbonate ABC transporter ATP-binding protein</fullName>
    </submittedName>
</protein>